<sequence length="384" mass="43588">MAKPFKVEGRTGIFYRIAKRIGGPGEEKVYYVRFKRDGKIIETKVGRQYADNMTPAKAERLRSLMIEGRKQTGQEKRVAQVEAKKAAEGKYTIGRLWAEYLATRKPGKALITDCSRYKQYLEKPFGKMEPDQILPLDVERLKRHLLKSKSPQTVKHVLNLLTWIVNFGVKNGLSAPLPFRIKKPTVHNQKTEDLTPSQIEKLLDVIDQHPHPQAGNVMKLALYSGMRQSEMFKLQWRHIDFERGFIEIVDPKGVKPEKIPLNTAARELLEGIPRTKGSPYVFPGRGGRQLTNLRQPINEIKKAAGLPADFRPLHGLRHVFATQLASSGQVDMYTLQRLLTHKTPIMTQRYAHLRDEALKRASELAGNIVTSIASTKAKNDAVNE</sequence>
<dbReference type="InterPro" id="IPR050808">
    <property type="entry name" value="Phage_Integrase"/>
</dbReference>
<evidence type="ECO:0000256" key="3">
    <source>
        <dbReference type="ARBA" id="ARBA00023125"/>
    </source>
</evidence>
<keyword evidence="7" id="KW-1185">Reference proteome</keyword>
<dbReference type="GO" id="GO:0015074">
    <property type="term" value="P:DNA integration"/>
    <property type="evidence" value="ECO:0007669"/>
    <property type="project" value="UniProtKB-KW"/>
</dbReference>
<name>A0A5K8A6D7_9BACT</name>
<dbReference type="Gene3D" id="1.10.443.10">
    <property type="entry name" value="Intergrase catalytic core"/>
    <property type="match status" value="1"/>
</dbReference>
<evidence type="ECO:0000313" key="6">
    <source>
        <dbReference type="EMBL" id="BBO88182.1"/>
    </source>
</evidence>
<comment type="similarity">
    <text evidence="1">Belongs to the 'phage' integrase family.</text>
</comment>
<reference evidence="6 7" key="1">
    <citation type="submission" date="2019-11" db="EMBL/GenBank/DDBJ databases">
        <title>Comparative genomics of hydrocarbon-degrading Desulfosarcina strains.</title>
        <authorList>
            <person name="Watanabe M."/>
            <person name="Kojima H."/>
            <person name="Fukui M."/>
        </authorList>
    </citation>
    <scope>NUCLEOTIDE SEQUENCE [LARGE SCALE GENOMIC DNA]</scope>
    <source>
        <strain evidence="7">oXyS1</strain>
    </source>
</reference>
<evidence type="ECO:0000313" key="7">
    <source>
        <dbReference type="Proteomes" id="UP000422108"/>
    </source>
</evidence>
<dbReference type="InterPro" id="IPR002104">
    <property type="entry name" value="Integrase_catalytic"/>
</dbReference>
<dbReference type="PANTHER" id="PTHR30629">
    <property type="entry name" value="PROPHAGE INTEGRASE"/>
    <property type="match status" value="1"/>
</dbReference>
<evidence type="ECO:0000256" key="2">
    <source>
        <dbReference type="ARBA" id="ARBA00022908"/>
    </source>
</evidence>
<dbReference type="Pfam" id="PF00589">
    <property type="entry name" value="Phage_integrase"/>
    <property type="match status" value="1"/>
</dbReference>
<gene>
    <name evidence="6" type="ORF">DSCOOX_13620</name>
</gene>
<keyword evidence="3" id="KW-0238">DNA-binding</keyword>
<keyword evidence="2" id="KW-0229">DNA integration</keyword>
<evidence type="ECO:0000256" key="4">
    <source>
        <dbReference type="ARBA" id="ARBA00023172"/>
    </source>
</evidence>
<dbReference type="GO" id="GO:0006310">
    <property type="term" value="P:DNA recombination"/>
    <property type="evidence" value="ECO:0007669"/>
    <property type="project" value="UniProtKB-KW"/>
</dbReference>
<accession>A0A5K8A6D7</accession>
<dbReference type="InterPro" id="IPR013762">
    <property type="entry name" value="Integrase-like_cat_sf"/>
</dbReference>
<feature type="domain" description="Tyr recombinase" evidence="5">
    <location>
        <begin position="189"/>
        <end position="363"/>
    </location>
</feature>
<dbReference type="EMBL" id="AP021879">
    <property type="protein sequence ID" value="BBO88182.1"/>
    <property type="molecule type" value="Genomic_DNA"/>
</dbReference>
<dbReference type="CDD" id="cd00796">
    <property type="entry name" value="INT_Rci_Hp1_C"/>
    <property type="match status" value="1"/>
</dbReference>
<evidence type="ECO:0000256" key="1">
    <source>
        <dbReference type="ARBA" id="ARBA00008857"/>
    </source>
</evidence>
<dbReference type="InterPro" id="IPR010998">
    <property type="entry name" value="Integrase_recombinase_N"/>
</dbReference>
<organism evidence="6 7">
    <name type="scientific">Desulfosarcina ovata subsp. ovata</name>
    <dbReference type="NCBI Taxonomy" id="2752305"/>
    <lineage>
        <taxon>Bacteria</taxon>
        <taxon>Pseudomonadati</taxon>
        <taxon>Thermodesulfobacteriota</taxon>
        <taxon>Desulfobacteria</taxon>
        <taxon>Desulfobacterales</taxon>
        <taxon>Desulfosarcinaceae</taxon>
        <taxon>Desulfosarcina</taxon>
    </lineage>
</organism>
<dbReference type="AlphaFoldDB" id="A0A5K8A6D7"/>
<keyword evidence="4" id="KW-0233">DNA recombination</keyword>
<dbReference type="InterPro" id="IPR011010">
    <property type="entry name" value="DNA_brk_join_enz"/>
</dbReference>
<dbReference type="Gene3D" id="1.10.150.130">
    <property type="match status" value="1"/>
</dbReference>
<protein>
    <recommendedName>
        <fullName evidence="5">Tyr recombinase domain-containing protein</fullName>
    </recommendedName>
</protein>
<proteinExistence type="inferred from homology"/>
<dbReference type="Proteomes" id="UP000422108">
    <property type="component" value="Chromosome"/>
</dbReference>
<dbReference type="GO" id="GO:0003677">
    <property type="term" value="F:DNA binding"/>
    <property type="evidence" value="ECO:0007669"/>
    <property type="project" value="UniProtKB-KW"/>
</dbReference>
<dbReference type="PANTHER" id="PTHR30629:SF2">
    <property type="entry name" value="PROPHAGE INTEGRASE INTS-RELATED"/>
    <property type="match status" value="1"/>
</dbReference>
<dbReference type="RefSeq" id="WP_155309511.1">
    <property type="nucleotide sequence ID" value="NZ_AP021879.1"/>
</dbReference>
<evidence type="ECO:0000259" key="5">
    <source>
        <dbReference type="PROSITE" id="PS51898"/>
    </source>
</evidence>
<dbReference type="SUPFAM" id="SSF56349">
    <property type="entry name" value="DNA breaking-rejoining enzymes"/>
    <property type="match status" value="1"/>
</dbReference>
<dbReference type="PROSITE" id="PS51898">
    <property type="entry name" value="TYR_RECOMBINASE"/>
    <property type="match status" value="1"/>
</dbReference>